<evidence type="ECO:0000313" key="2">
    <source>
        <dbReference type="EMBL" id="KAH7121443.1"/>
    </source>
</evidence>
<dbReference type="OrthoDB" id="6503935at2759"/>
<dbReference type="Pfam" id="PF17389">
    <property type="entry name" value="Bac_rhamnosid6H"/>
    <property type="match status" value="1"/>
</dbReference>
<dbReference type="SUPFAM" id="SSF48208">
    <property type="entry name" value="Six-hairpin glycosidases"/>
    <property type="match status" value="1"/>
</dbReference>
<dbReference type="InterPro" id="IPR012341">
    <property type="entry name" value="6hp_glycosidase-like_sf"/>
</dbReference>
<dbReference type="Gene3D" id="2.60.420.10">
    <property type="entry name" value="Maltose phosphorylase, domain 3"/>
    <property type="match status" value="1"/>
</dbReference>
<dbReference type="PANTHER" id="PTHR34987">
    <property type="entry name" value="C, PUTATIVE (AFU_ORTHOLOGUE AFUA_3G02880)-RELATED"/>
    <property type="match status" value="1"/>
</dbReference>
<accession>A0A9P9IGU2</accession>
<sequence length="827" mass="93708">MSLEFDRSWMWHPNFVETQADTAGLFVHFRRLLFIRDDPPKSLVIRITADTRYKLFANNRQVAFGPVKGDQSLWFFDEVDIAPYLNQGYNHIAVHVLRFFHATTYAPSFPRLPSGGLYISVPEVEGSWARQLESSTLWETVIDPFTVLRIDEPEDHFLHIYERASRSGSRELKWVPAKLLEYKNSTGNSTPWHLSPRLLPPLRIQKAHVSAIHNVTSSLPSELWRKYLVGNTGPDAELQGLLLPATTHHCIELEMSCHLTAFLRIRFQRPSASGGMLKITYSESYEDDPVSTPWVRQKGDRCDYRKRLIGPQDIYEFQGISDDGETLGYCENESSDTIVAPFHFRTFRFIKLEIDTGSSDLAFKDLDIETVNYPLEVTARFEVPEAFDKTLQANQLWATSIRTLVNCMHDCYEDCPFYEQLQYAMDTRSSSLFTYLISGDDRLARQAIVQLHNSFQARIGLTASRAPSHRPQFIPHFSLYWVSMVCDHLAYFGDKKFASRFVPVIDAILAYFDSRIGYYGLVACENRPGIWNFVDWTHAWKPHGIPPAIERSGISTFTNQLYAYTLSNAAGLLGILGRKGVAEEYRDRASNISASVKRHCFDGQFFLDTVAARATATDYSQHCQIWAVLSGAVTGVPAQQLLTKSLQRVDQGEFVKESISMSFYTLRALSVAGGDVYDKTFNSLWRPWHEQLSQNVTTWVEDDVSQRSDCHAWGSVPLYEFTVEVAGIRLAEPGWSAIAFQPRLGLFRQLKVTVPLGMVDGKPQGHISVSWSANSTGDTEVSLSLDLIKPGFIPVQVTLPGVKTLVNLGSQEWSITIKSKDINAYFE</sequence>
<gene>
    <name evidence="2" type="ORF">EDB81DRAFT_913605</name>
</gene>
<dbReference type="PANTHER" id="PTHR34987:SF2">
    <property type="entry name" value="B, PUTATIVE (AFU_ORTHOLOGUE AFUA_7G05040)-RELATED"/>
    <property type="match status" value="1"/>
</dbReference>
<comment type="caution">
    <text evidence="2">The sequence shown here is derived from an EMBL/GenBank/DDBJ whole genome shotgun (WGS) entry which is preliminary data.</text>
</comment>
<dbReference type="GO" id="GO:0016798">
    <property type="term" value="F:hydrolase activity, acting on glycosyl bonds"/>
    <property type="evidence" value="ECO:0007669"/>
    <property type="project" value="UniProtKB-KW"/>
</dbReference>
<dbReference type="Gene3D" id="2.60.120.260">
    <property type="entry name" value="Galactose-binding domain-like"/>
    <property type="match status" value="1"/>
</dbReference>
<organism evidence="2 3">
    <name type="scientific">Dactylonectria macrodidyma</name>
    <dbReference type="NCBI Taxonomy" id="307937"/>
    <lineage>
        <taxon>Eukaryota</taxon>
        <taxon>Fungi</taxon>
        <taxon>Dikarya</taxon>
        <taxon>Ascomycota</taxon>
        <taxon>Pezizomycotina</taxon>
        <taxon>Sordariomycetes</taxon>
        <taxon>Hypocreomycetidae</taxon>
        <taxon>Hypocreales</taxon>
        <taxon>Nectriaceae</taxon>
        <taxon>Dactylonectria</taxon>
    </lineage>
</organism>
<dbReference type="GO" id="GO:0005975">
    <property type="term" value="P:carbohydrate metabolic process"/>
    <property type="evidence" value="ECO:0007669"/>
    <property type="project" value="InterPro"/>
</dbReference>
<keyword evidence="3" id="KW-1185">Reference proteome</keyword>
<proteinExistence type="predicted"/>
<name>A0A9P9IGU2_9HYPO</name>
<feature type="domain" description="Alpha-L-rhamnosidase six-hairpin glycosidase" evidence="1">
    <location>
        <begin position="393"/>
        <end position="605"/>
    </location>
</feature>
<keyword evidence="2" id="KW-0326">Glycosidase</keyword>
<dbReference type="AlphaFoldDB" id="A0A9P9IGU2"/>
<evidence type="ECO:0000313" key="3">
    <source>
        <dbReference type="Proteomes" id="UP000738349"/>
    </source>
</evidence>
<evidence type="ECO:0000259" key="1">
    <source>
        <dbReference type="Pfam" id="PF17389"/>
    </source>
</evidence>
<dbReference type="Gene3D" id="1.50.10.10">
    <property type="match status" value="1"/>
</dbReference>
<keyword evidence="2" id="KW-0378">Hydrolase</keyword>
<dbReference type="Proteomes" id="UP000738349">
    <property type="component" value="Unassembled WGS sequence"/>
</dbReference>
<reference evidence="2" key="1">
    <citation type="journal article" date="2021" name="Nat. Commun.">
        <title>Genetic determinants of endophytism in the Arabidopsis root mycobiome.</title>
        <authorList>
            <person name="Mesny F."/>
            <person name="Miyauchi S."/>
            <person name="Thiergart T."/>
            <person name="Pickel B."/>
            <person name="Atanasova L."/>
            <person name="Karlsson M."/>
            <person name="Huettel B."/>
            <person name="Barry K.W."/>
            <person name="Haridas S."/>
            <person name="Chen C."/>
            <person name="Bauer D."/>
            <person name="Andreopoulos W."/>
            <person name="Pangilinan J."/>
            <person name="LaButti K."/>
            <person name="Riley R."/>
            <person name="Lipzen A."/>
            <person name="Clum A."/>
            <person name="Drula E."/>
            <person name="Henrissat B."/>
            <person name="Kohler A."/>
            <person name="Grigoriev I.V."/>
            <person name="Martin F.M."/>
            <person name="Hacquard S."/>
        </authorList>
    </citation>
    <scope>NUCLEOTIDE SEQUENCE</scope>
    <source>
        <strain evidence="2">MPI-CAGE-AT-0147</strain>
    </source>
</reference>
<dbReference type="InterPro" id="IPR008928">
    <property type="entry name" value="6-hairpin_glycosidase_sf"/>
</dbReference>
<dbReference type="InterPro" id="IPR035396">
    <property type="entry name" value="Bac_rhamnosid6H"/>
</dbReference>
<dbReference type="EMBL" id="JAGMUV010000024">
    <property type="protein sequence ID" value="KAH7121443.1"/>
    <property type="molecule type" value="Genomic_DNA"/>
</dbReference>
<protein>
    <submittedName>
        <fullName evidence="2">Six-hairpin glycosidase-like protein</fullName>
    </submittedName>
</protein>